<evidence type="ECO:0000313" key="2">
    <source>
        <dbReference type="EMBL" id="KAK4467395.1"/>
    </source>
</evidence>
<keyword evidence="1" id="KW-0472">Membrane</keyword>
<accession>A0AAE2D1T7</accession>
<keyword evidence="3" id="KW-1185">Reference proteome</keyword>
<keyword evidence="1" id="KW-0812">Transmembrane</keyword>
<gene>
    <name evidence="2" type="ORF">MN116_008819</name>
</gene>
<feature type="transmembrane region" description="Helical" evidence="1">
    <location>
        <begin position="247"/>
        <end position="268"/>
    </location>
</feature>
<sequence length="273" mass="30436">MANIRVPSNLPINNINIKNKSLVIQDMKFQVEVHGMKLNTVGLSSSPGVFYMTDKFQQGNTIRSFQMYNLTSDNPSVMTINEVNFFGVIWDNLNYCSPHTVKTTTAILMIERDGTIRFGMDYIPLKSPQCNVTVEIADAIYNGSADGNGEMISGKPIHRIVLNSLLLADDLHLRITLVPRCPVQTLYNACIAESLANGKCVWCSKYEKCVYENSTPWNSLIPSDAEIVNASQCIVAETHSPGSNSVYYIPVIVVGILIVVAFTVWFILRKYNK</sequence>
<evidence type="ECO:0000313" key="3">
    <source>
        <dbReference type="Proteomes" id="UP001292079"/>
    </source>
</evidence>
<reference evidence="2" key="2">
    <citation type="journal article" date="2023" name="Infect Dis Poverty">
        <title>Chromosome-scale genome of the human blood fluke Schistosoma mekongi and its implications for public health.</title>
        <authorList>
            <person name="Zhou M."/>
            <person name="Xu L."/>
            <person name="Xu D."/>
            <person name="Chen W."/>
            <person name="Khan J."/>
            <person name="Hu Y."/>
            <person name="Huang H."/>
            <person name="Wei H."/>
            <person name="Zhang Y."/>
            <person name="Chusongsang P."/>
            <person name="Tanasarnprasert K."/>
            <person name="Hu X."/>
            <person name="Limpanont Y."/>
            <person name="Lv Z."/>
        </authorList>
    </citation>
    <scope>NUCLEOTIDE SEQUENCE</scope>
    <source>
        <strain evidence="2">LV_2022a</strain>
    </source>
</reference>
<dbReference type="EMBL" id="JALJAT010000115">
    <property type="protein sequence ID" value="KAK4467395.1"/>
    <property type="molecule type" value="Genomic_DNA"/>
</dbReference>
<organism evidence="2 3">
    <name type="scientific">Schistosoma mekongi</name>
    <name type="common">Parasitic worm</name>
    <dbReference type="NCBI Taxonomy" id="38744"/>
    <lineage>
        <taxon>Eukaryota</taxon>
        <taxon>Metazoa</taxon>
        <taxon>Spiralia</taxon>
        <taxon>Lophotrochozoa</taxon>
        <taxon>Platyhelminthes</taxon>
        <taxon>Trematoda</taxon>
        <taxon>Digenea</taxon>
        <taxon>Strigeidida</taxon>
        <taxon>Schistosomatoidea</taxon>
        <taxon>Schistosomatidae</taxon>
        <taxon>Schistosoma</taxon>
    </lineage>
</organism>
<dbReference type="AlphaFoldDB" id="A0AAE2D1T7"/>
<comment type="caution">
    <text evidence="2">The sequence shown here is derived from an EMBL/GenBank/DDBJ whole genome shotgun (WGS) entry which is preliminary data.</text>
</comment>
<keyword evidence="1" id="KW-1133">Transmembrane helix</keyword>
<reference evidence="2" key="1">
    <citation type="submission" date="2022-04" db="EMBL/GenBank/DDBJ databases">
        <authorList>
            <person name="Xu L."/>
            <person name="Lv Z."/>
        </authorList>
    </citation>
    <scope>NUCLEOTIDE SEQUENCE</scope>
    <source>
        <strain evidence="2">LV_2022a</strain>
    </source>
</reference>
<proteinExistence type="predicted"/>
<dbReference type="Proteomes" id="UP001292079">
    <property type="component" value="Unassembled WGS sequence"/>
</dbReference>
<name>A0AAE2D1T7_SCHME</name>
<protein>
    <submittedName>
        <fullName evidence="2">Uncharacterized protein</fullName>
    </submittedName>
</protein>
<evidence type="ECO:0000256" key="1">
    <source>
        <dbReference type="SAM" id="Phobius"/>
    </source>
</evidence>